<dbReference type="AlphaFoldDB" id="A0AAD4SF98"/>
<reference evidence="2" key="1">
    <citation type="submission" date="2022-04" db="EMBL/GenBank/DDBJ databases">
        <title>A functionally conserved STORR gene fusion in Papaver species that diverged 16.8 million years ago.</title>
        <authorList>
            <person name="Catania T."/>
        </authorList>
    </citation>
    <scope>NUCLEOTIDE SEQUENCE</scope>
    <source>
        <strain evidence="2">S-188037</strain>
    </source>
</reference>
<feature type="compositionally biased region" description="Basic and acidic residues" evidence="1">
    <location>
        <begin position="1"/>
        <end position="14"/>
    </location>
</feature>
<evidence type="ECO:0000256" key="1">
    <source>
        <dbReference type="SAM" id="MobiDB-lite"/>
    </source>
</evidence>
<feature type="region of interest" description="Disordered" evidence="1">
    <location>
        <begin position="1"/>
        <end position="42"/>
    </location>
</feature>
<comment type="caution">
    <text evidence="2">The sequence shown here is derived from an EMBL/GenBank/DDBJ whole genome shotgun (WGS) entry which is preliminary data.</text>
</comment>
<protein>
    <submittedName>
        <fullName evidence="2">Uncharacterized protein</fullName>
    </submittedName>
</protein>
<keyword evidence="3" id="KW-1185">Reference proteome</keyword>
<accession>A0AAD4SF98</accession>
<dbReference type="SUPFAM" id="SSF47769">
    <property type="entry name" value="SAM/Pointed domain"/>
    <property type="match status" value="1"/>
</dbReference>
<sequence length="269" mass="30243">MFRKVDDRTTKVEKQPPAAAAEKKPVMEKVPGEENQRVSKENEKVSHPHYFQMIKYMEDKHKWFHGWVCNLSFPIQFIFATASGAVQGGAIGALYGTLAKLKAVHNPIPSEVFVSACIQARDFSALMATDGAMSCVGERITGKDDIQARKRSGADAIICGAIFAAWHGILYKEGPLLKVLTSSQPPVMDDTCYTKTKCMLSNLGLQYYEKNFKKNLLTDNAMHLLKESDFKDAEIPPGPRALILDYIQRLSSQERERGQERERDRKQDS</sequence>
<evidence type="ECO:0000313" key="2">
    <source>
        <dbReference type="EMBL" id="KAI3903424.1"/>
    </source>
</evidence>
<evidence type="ECO:0000313" key="3">
    <source>
        <dbReference type="Proteomes" id="UP001202328"/>
    </source>
</evidence>
<organism evidence="2 3">
    <name type="scientific">Papaver atlanticum</name>
    <dbReference type="NCBI Taxonomy" id="357466"/>
    <lineage>
        <taxon>Eukaryota</taxon>
        <taxon>Viridiplantae</taxon>
        <taxon>Streptophyta</taxon>
        <taxon>Embryophyta</taxon>
        <taxon>Tracheophyta</taxon>
        <taxon>Spermatophyta</taxon>
        <taxon>Magnoliopsida</taxon>
        <taxon>Ranunculales</taxon>
        <taxon>Papaveraceae</taxon>
        <taxon>Papaveroideae</taxon>
        <taxon>Papaver</taxon>
    </lineage>
</organism>
<feature type="compositionally biased region" description="Basic and acidic residues" evidence="1">
    <location>
        <begin position="21"/>
        <end position="42"/>
    </location>
</feature>
<gene>
    <name evidence="2" type="ORF">MKW98_032078</name>
</gene>
<dbReference type="EMBL" id="JAJJMB010011222">
    <property type="protein sequence ID" value="KAI3903424.1"/>
    <property type="molecule type" value="Genomic_DNA"/>
</dbReference>
<dbReference type="Proteomes" id="UP001202328">
    <property type="component" value="Unassembled WGS sequence"/>
</dbReference>
<name>A0AAD4SF98_9MAGN</name>
<dbReference type="InterPro" id="IPR013761">
    <property type="entry name" value="SAM/pointed_sf"/>
</dbReference>
<proteinExistence type="predicted"/>
<dbReference type="Gene3D" id="1.10.150.50">
    <property type="entry name" value="Transcription Factor, Ets-1"/>
    <property type="match status" value="1"/>
</dbReference>
<dbReference type="CDD" id="cd09487">
    <property type="entry name" value="SAM_superfamily"/>
    <property type="match status" value="1"/>
</dbReference>